<dbReference type="AlphaFoldDB" id="Q099J6"/>
<comment type="caution">
    <text evidence="2">The sequence shown here is derived from an EMBL/GenBank/DDBJ whole genome shotgun (WGS) entry which is preliminary data.</text>
</comment>
<proteinExistence type="predicted"/>
<name>Q099J6_STIAD</name>
<evidence type="ECO:0000256" key="1">
    <source>
        <dbReference type="SAM" id="MobiDB-lite"/>
    </source>
</evidence>
<feature type="region of interest" description="Disordered" evidence="1">
    <location>
        <begin position="265"/>
        <end position="418"/>
    </location>
</feature>
<sequence>MPSRFRRPSRPVHWAQGLLSWRPVPLSRSAPRSLCHERHLGDFRRGPQAQRRPPVARAPMGVHAHAGNHRQPPDDGLLELHEEHEGKQLSPVGVPRQLQVHAQPTCQERRARLVRQEQARHPLGRARQSQIRPAHVRRVHPAALHVRHPRHGEAGARALDDAVLIAQHGEPQPRHLGGPGRAPVVVLVVARDVIDTQGRLQPGQRRHLLPQGAHASIHQIPRHRDEVWLQGVHLIHHALKEVPVQRGTNVDIGDLHHPCAVEARAQVRHGNEDPLHPRPPPRRAEREAERRHHHRQDTEGLDARELQALGRLAHEPPHRAEQVRHHRGREQQPERAQPQHGRPVERPAEPRGPPARGHEAHGNGGEQQRQRAEPQRRPRLPPPRRPYQAQPQVAVQSGHQTDREEHRHQPSDDEPDRNLAQRNAFLLLVFNAWGELRHPSLHQRRRTHRWNRACQHNGASPKALVHPPVLLGEFPAGASLSSLHEENVRDGGCECSLGGPAGRWAGVRGRERGAVPAHAASRLLRARHGPWLHGTHLPALPLAQPDPGPGQWPAGEPGPRGGASLGARGKPARAHARAPAGRAGDVQRDLRWPVHPARVGRPEADRHPGALRL</sequence>
<feature type="compositionally biased region" description="Basic and acidic residues" evidence="1">
    <location>
        <begin position="400"/>
        <end position="418"/>
    </location>
</feature>
<feature type="compositionally biased region" description="Basic and acidic residues" evidence="1">
    <location>
        <begin position="312"/>
        <end position="333"/>
    </location>
</feature>
<dbReference type="EMBL" id="AAMD01000017">
    <property type="protein sequence ID" value="EAU68400.1"/>
    <property type="molecule type" value="Genomic_DNA"/>
</dbReference>
<protein>
    <submittedName>
        <fullName evidence="2">Uncharacterized protein</fullName>
    </submittedName>
</protein>
<accession>Q099J6</accession>
<feature type="region of interest" description="Disordered" evidence="1">
    <location>
        <begin position="535"/>
        <end position="613"/>
    </location>
</feature>
<evidence type="ECO:0000313" key="3">
    <source>
        <dbReference type="Proteomes" id="UP000032702"/>
    </source>
</evidence>
<feature type="compositionally biased region" description="Basic and acidic residues" evidence="1">
    <location>
        <begin position="269"/>
        <end position="305"/>
    </location>
</feature>
<organism evidence="2 3">
    <name type="scientific">Stigmatella aurantiaca (strain DW4/3-1)</name>
    <dbReference type="NCBI Taxonomy" id="378806"/>
    <lineage>
        <taxon>Bacteria</taxon>
        <taxon>Pseudomonadati</taxon>
        <taxon>Myxococcota</taxon>
        <taxon>Myxococcia</taxon>
        <taxon>Myxococcales</taxon>
        <taxon>Cystobacterineae</taxon>
        <taxon>Archangiaceae</taxon>
        <taxon>Stigmatella</taxon>
    </lineage>
</organism>
<reference evidence="2 3" key="1">
    <citation type="submission" date="2006-04" db="EMBL/GenBank/DDBJ databases">
        <authorList>
            <person name="Nierman W.C."/>
        </authorList>
    </citation>
    <scope>NUCLEOTIDE SEQUENCE [LARGE SCALE GENOMIC DNA]</scope>
    <source>
        <strain evidence="2 3">DW4/3-1</strain>
    </source>
</reference>
<gene>
    <name evidence="2" type="ORF">STIAU_3352</name>
</gene>
<feature type="compositionally biased region" description="Basic and acidic residues" evidence="1">
    <location>
        <begin position="600"/>
        <end position="613"/>
    </location>
</feature>
<evidence type="ECO:0000313" key="2">
    <source>
        <dbReference type="EMBL" id="EAU68400.1"/>
    </source>
</evidence>
<dbReference type="Proteomes" id="UP000032702">
    <property type="component" value="Unassembled WGS sequence"/>
</dbReference>